<dbReference type="AlphaFoldDB" id="A0A6J3LSX2"/>
<evidence type="ECO:0000313" key="2">
    <source>
        <dbReference type="RefSeq" id="XP_033454748.1"/>
    </source>
</evidence>
<evidence type="ECO:0000313" key="1">
    <source>
        <dbReference type="Proteomes" id="UP000504637"/>
    </source>
</evidence>
<keyword evidence="1" id="KW-1185">Reference proteome</keyword>
<gene>
    <name evidence="2" type="ORF">K489DRAFT_168713</name>
</gene>
<proteinExistence type="predicted"/>
<organism evidence="2">
    <name type="scientific">Dissoconium aciculare CBS 342.82</name>
    <dbReference type="NCBI Taxonomy" id="1314786"/>
    <lineage>
        <taxon>Eukaryota</taxon>
        <taxon>Fungi</taxon>
        <taxon>Dikarya</taxon>
        <taxon>Ascomycota</taxon>
        <taxon>Pezizomycotina</taxon>
        <taxon>Dothideomycetes</taxon>
        <taxon>Dothideomycetidae</taxon>
        <taxon>Mycosphaerellales</taxon>
        <taxon>Dissoconiaceae</taxon>
        <taxon>Dissoconium</taxon>
    </lineage>
</organism>
<dbReference type="RefSeq" id="XP_033454748.1">
    <property type="nucleotide sequence ID" value="XM_033599353.1"/>
</dbReference>
<name>A0A6J3LSX2_9PEZI</name>
<dbReference type="GeneID" id="54357152"/>
<reference evidence="2" key="2">
    <citation type="submission" date="2020-04" db="EMBL/GenBank/DDBJ databases">
        <authorList>
            <consortium name="NCBI Genome Project"/>
        </authorList>
    </citation>
    <scope>NUCLEOTIDE SEQUENCE</scope>
    <source>
        <strain evidence="2">CBS 342.82</strain>
    </source>
</reference>
<protein>
    <submittedName>
        <fullName evidence="2">Uncharacterized protein</fullName>
    </submittedName>
</protein>
<sequence length="163" mass="18791">MSEDNPTPAPHAYTLDMFLCSDEERAVRWRTYQGAGRAAGFTDDHGLKRFFHFNPSTEDRGIFYFLTGQDDELRKLPPFMEVKSHNLRELGVTAGVMGHIRYPGRICFVYLDESGDTRFILVPYEEELAVWKHLVDRELSALEGYEMLDVDPIVSQWAARGRD</sequence>
<dbReference type="Proteomes" id="UP000504637">
    <property type="component" value="Unplaced"/>
</dbReference>
<reference evidence="2" key="1">
    <citation type="submission" date="2020-01" db="EMBL/GenBank/DDBJ databases">
        <authorList>
            <consortium name="DOE Joint Genome Institute"/>
            <person name="Haridas S."/>
            <person name="Albert R."/>
            <person name="Binder M."/>
            <person name="Bloem J."/>
            <person name="Labutti K."/>
            <person name="Salamov A."/>
            <person name="Andreopoulos B."/>
            <person name="Baker S.E."/>
            <person name="Barry K."/>
            <person name="Bills G."/>
            <person name="Bluhm B.H."/>
            <person name="Cannon C."/>
            <person name="Castanera R."/>
            <person name="Culley D.E."/>
            <person name="Daum C."/>
            <person name="Ezra D."/>
            <person name="Gonzalez J.B."/>
            <person name="Henrissat B."/>
            <person name="Kuo A."/>
            <person name="Liang C."/>
            <person name="Lipzen A."/>
            <person name="Lutzoni F."/>
            <person name="Magnuson J."/>
            <person name="Mondo S."/>
            <person name="Nolan M."/>
            <person name="Ohm R."/>
            <person name="Pangilinan J."/>
            <person name="Park H.-J."/>
            <person name="Ramirez L."/>
            <person name="Alfaro M."/>
            <person name="Sun H."/>
            <person name="Tritt A."/>
            <person name="Yoshinaga Y."/>
            <person name="Zwiers L.-H."/>
            <person name="Turgeon B.G."/>
            <person name="Goodwin S.B."/>
            <person name="Spatafora J.W."/>
            <person name="Crous P.W."/>
            <person name="Grigoriev I.V."/>
        </authorList>
    </citation>
    <scope>NUCLEOTIDE SEQUENCE</scope>
    <source>
        <strain evidence="2">CBS 342.82</strain>
    </source>
</reference>
<reference evidence="2" key="3">
    <citation type="submission" date="2025-08" db="UniProtKB">
        <authorList>
            <consortium name="RefSeq"/>
        </authorList>
    </citation>
    <scope>IDENTIFICATION</scope>
    <source>
        <strain evidence="2">CBS 342.82</strain>
    </source>
</reference>
<accession>A0A6J3LSX2</accession>